<dbReference type="GeneID" id="6083063"/>
<dbReference type="HOGENOM" id="CLU_017712_1_0_1"/>
<reference evidence="1 2" key="1">
    <citation type="journal article" date="2008" name="Nature">
        <title>The genome of Laccaria bicolor provides insights into mycorrhizal symbiosis.</title>
        <authorList>
            <person name="Martin F."/>
            <person name="Aerts A."/>
            <person name="Ahren D."/>
            <person name="Brun A."/>
            <person name="Danchin E.G.J."/>
            <person name="Duchaussoy F."/>
            <person name="Gibon J."/>
            <person name="Kohler A."/>
            <person name="Lindquist E."/>
            <person name="Pereda V."/>
            <person name="Salamov A."/>
            <person name="Shapiro H.J."/>
            <person name="Wuyts J."/>
            <person name="Blaudez D."/>
            <person name="Buee M."/>
            <person name="Brokstein P."/>
            <person name="Canbaeck B."/>
            <person name="Cohen D."/>
            <person name="Courty P.E."/>
            <person name="Coutinho P.M."/>
            <person name="Delaruelle C."/>
            <person name="Detter J.C."/>
            <person name="Deveau A."/>
            <person name="DiFazio S."/>
            <person name="Duplessis S."/>
            <person name="Fraissinet-Tachet L."/>
            <person name="Lucic E."/>
            <person name="Frey-Klett P."/>
            <person name="Fourrey C."/>
            <person name="Feussner I."/>
            <person name="Gay G."/>
            <person name="Grimwood J."/>
            <person name="Hoegger P.J."/>
            <person name="Jain P."/>
            <person name="Kilaru S."/>
            <person name="Labbe J."/>
            <person name="Lin Y.C."/>
            <person name="Legue V."/>
            <person name="Le Tacon F."/>
            <person name="Marmeisse R."/>
            <person name="Melayah D."/>
            <person name="Montanini B."/>
            <person name="Muratet M."/>
            <person name="Nehls U."/>
            <person name="Niculita-Hirzel H."/>
            <person name="Oudot-Le Secq M.P."/>
            <person name="Peter M."/>
            <person name="Quesneville H."/>
            <person name="Rajashekar B."/>
            <person name="Reich M."/>
            <person name="Rouhier N."/>
            <person name="Schmutz J."/>
            <person name="Yin T."/>
            <person name="Chalot M."/>
            <person name="Henrissat B."/>
            <person name="Kuees U."/>
            <person name="Lucas S."/>
            <person name="Van de Peer Y."/>
            <person name="Podila G.K."/>
            <person name="Polle A."/>
            <person name="Pukkila P.J."/>
            <person name="Richardson P.M."/>
            <person name="Rouze P."/>
            <person name="Sanders I.R."/>
            <person name="Stajich J.E."/>
            <person name="Tunlid A."/>
            <person name="Tuskan G."/>
            <person name="Grigoriev I.V."/>
        </authorList>
    </citation>
    <scope>NUCLEOTIDE SEQUENCE [LARGE SCALE GENOMIC DNA]</scope>
    <source>
        <strain evidence="2">S238N-H82 / ATCC MYA-4686</strain>
    </source>
</reference>
<protein>
    <submittedName>
        <fullName evidence="1">Predicted protein</fullName>
    </submittedName>
</protein>
<dbReference type="AlphaFoldDB" id="B0DTQ8"/>
<dbReference type="Proteomes" id="UP000001194">
    <property type="component" value="Unassembled WGS sequence"/>
</dbReference>
<evidence type="ECO:0000313" key="1">
    <source>
        <dbReference type="EMBL" id="EDR02023.1"/>
    </source>
</evidence>
<keyword evidence="2" id="KW-1185">Reference proteome</keyword>
<dbReference type="RefSeq" id="XP_001887414.1">
    <property type="nucleotide sequence ID" value="XM_001887379.1"/>
</dbReference>
<dbReference type="KEGG" id="lbc:LACBIDRAFT_332792"/>
<gene>
    <name evidence="1" type="ORF">LACBIDRAFT_332792</name>
</gene>
<dbReference type="OrthoDB" id="3260919at2759"/>
<proteinExistence type="predicted"/>
<dbReference type="EMBL" id="DS547134">
    <property type="protein sequence ID" value="EDR02023.1"/>
    <property type="molecule type" value="Genomic_DNA"/>
</dbReference>
<evidence type="ECO:0000313" key="2">
    <source>
        <dbReference type="Proteomes" id="UP000001194"/>
    </source>
</evidence>
<organism evidence="2">
    <name type="scientific">Laccaria bicolor (strain S238N-H82 / ATCC MYA-4686)</name>
    <name type="common">Bicoloured deceiver</name>
    <name type="synonym">Laccaria laccata var. bicolor</name>
    <dbReference type="NCBI Taxonomy" id="486041"/>
    <lineage>
        <taxon>Eukaryota</taxon>
        <taxon>Fungi</taxon>
        <taxon>Dikarya</taxon>
        <taxon>Basidiomycota</taxon>
        <taxon>Agaricomycotina</taxon>
        <taxon>Agaricomycetes</taxon>
        <taxon>Agaricomycetidae</taxon>
        <taxon>Agaricales</taxon>
        <taxon>Agaricineae</taxon>
        <taxon>Hydnangiaceae</taxon>
        <taxon>Laccaria</taxon>
    </lineage>
</organism>
<dbReference type="InParanoid" id="B0DTQ8"/>
<sequence length="420" mass="47087">MPQIRVLLDVYHFMMRYLAVVLNGTRNPYRSQVAQDIWDVILKKPAGKDGSAEYWGQEEQSKRLCLAYEKWDATGKVWSASAAKVHADQLVHVRKGCLAHLCQDVASDGSRIEGSHKGWNSIMRSFSSGLEVYTALAHDFVLHRNLRVVASYGYNTGVVGKFVASTDGCHHLSLVDAIAQLFNSIHRKSEGGAVITLPVLPRVDSGETFGLVSSNHTETFGGLLILKEESLKPERQKWVQTSKAELQLHTCKMIMSQSLDQRLGESTTAPSSIHTFFKQTQHLTQQTLEITKVATARSSDPKNPQETQCVTIAAKPPSNTLEPLPLPGRHPQLTHSQFIFSVSTSINPCSLAIERKDEFFLFMEMRAEHQWVSFSMTCRKWVTATISFNVQLKEWKKGENLDVVKKNLHALMDKLAEVRG</sequence>
<name>B0DTQ8_LACBS</name>
<accession>B0DTQ8</accession>